<organism evidence="1 2">
    <name type="scientific">Flavobacterium limnosediminis JC2902</name>
    <dbReference type="NCBI Taxonomy" id="1341181"/>
    <lineage>
        <taxon>Bacteria</taxon>
        <taxon>Pseudomonadati</taxon>
        <taxon>Bacteroidota</taxon>
        <taxon>Flavobacteriia</taxon>
        <taxon>Flavobacteriales</taxon>
        <taxon>Flavobacteriaceae</taxon>
        <taxon>Flavobacterium</taxon>
    </lineage>
</organism>
<protein>
    <submittedName>
        <fullName evidence="1">Uncharacterized protein</fullName>
    </submittedName>
</protein>
<name>V6SK44_9FLAO</name>
<comment type="caution">
    <text evidence="1">The sequence shown here is derived from an EMBL/GenBank/DDBJ whole genome shotgun (WGS) entry which is preliminary data.</text>
</comment>
<gene>
    <name evidence="1" type="ORF">FLJC2902T_22610</name>
</gene>
<dbReference type="AlphaFoldDB" id="V6SK44"/>
<reference evidence="1 2" key="1">
    <citation type="submission" date="2013-08" db="EMBL/GenBank/DDBJ databases">
        <title>Flavobacterium limnosediminis JC2902 genome sequencing.</title>
        <authorList>
            <person name="Lee K."/>
            <person name="Yi H."/>
            <person name="Park S."/>
            <person name="Chun J."/>
        </authorList>
    </citation>
    <scope>NUCLEOTIDE SEQUENCE [LARGE SCALE GENOMIC DNA]</scope>
    <source>
        <strain evidence="1 2">JC2902</strain>
    </source>
</reference>
<evidence type="ECO:0000313" key="1">
    <source>
        <dbReference type="EMBL" id="ESU27083.1"/>
    </source>
</evidence>
<evidence type="ECO:0000313" key="2">
    <source>
        <dbReference type="Proteomes" id="UP000018004"/>
    </source>
</evidence>
<accession>V6SK44</accession>
<dbReference type="PATRIC" id="fig|1341181.4.peg.2224"/>
<dbReference type="EMBL" id="AVGG01000016">
    <property type="protein sequence ID" value="ESU27083.1"/>
    <property type="molecule type" value="Genomic_DNA"/>
</dbReference>
<keyword evidence="2" id="KW-1185">Reference proteome</keyword>
<sequence length="69" mass="7906">MDILKVSVLALEADEPYDSTHIVDSSANVRNLLDIALQLVPLEEMQLLDEIHELYQENKQQEKENIQDG</sequence>
<proteinExistence type="predicted"/>
<dbReference type="Proteomes" id="UP000018004">
    <property type="component" value="Unassembled WGS sequence"/>
</dbReference>